<dbReference type="Proteomes" id="UP000694888">
    <property type="component" value="Unplaced"/>
</dbReference>
<evidence type="ECO:0000313" key="2">
    <source>
        <dbReference type="RefSeq" id="XP_012941314.1"/>
    </source>
</evidence>
<name>A0ABM1A5P0_APLCA</name>
<accession>A0ABM1A5P0</accession>
<protein>
    <submittedName>
        <fullName evidence="2">Ubiquitin carboxyl-terminal hydrolase 34-like</fullName>
    </submittedName>
</protein>
<keyword evidence="1" id="KW-1185">Reference proteome</keyword>
<evidence type="ECO:0000313" key="1">
    <source>
        <dbReference type="Proteomes" id="UP000694888"/>
    </source>
</evidence>
<reference evidence="2" key="1">
    <citation type="submission" date="2025-08" db="UniProtKB">
        <authorList>
            <consortium name="RefSeq"/>
        </authorList>
    </citation>
    <scope>IDENTIFICATION</scope>
</reference>
<gene>
    <name evidence="2" type="primary">LOC106012553</name>
</gene>
<proteinExistence type="predicted"/>
<dbReference type="GeneID" id="106012553"/>
<organism evidence="1 2">
    <name type="scientific">Aplysia californica</name>
    <name type="common">California sea hare</name>
    <dbReference type="NCBI Taxonomy" id="6500"/>
    <lineage>
        <taxon>Eukaryota</taxon>
        <taxon>Metazoa</taxon>
        <taxon>Spiralia</taxon>
        <taxon>Lophotrochozoa</taxon>
        <taxon>Mollusca</taxon>
        <taxon>Gastropoda</taxon>
        <taxon>Heterobranchia</taxon>
        <taxon>Euthyneura</taxon>
        <taxon>Tectipleura</taxon>
        <taxon>Aplysiida</taxon>
        <taxon>Aplysioidea</taxon>
        <taxon>Aplysiidae</taxon>
        <taxon>Aplysia</taxon>
    </lineage>
</organism>
<dbReference type="RefSeq" id="XP_012941314.1">
    <property type="nucleotide sequence ID" value="XM_013085860.2"/>
</dbReference>
<sequence>MACEYSTAFMRQLAGHQNLQWAFKNVLPYPHQYLEATEELMCMMKMMADRKPEHCAEEAAAVENFRKTILTVCTTGLDPRVMWQTLCSIYKVLVETPEDHLSLLYQNGLSVLSQVSLCFNGLSCF</sequence>